<dbReference type="Gene3D" id="1.10.730.10">
    <property type="entry name" value="Isoleucyl-tRNA Synthetase, Domain 1"/>
    <property type="match status" value="1"/>
</dbReference>
<comment type="subunit">
    <text evidence="3 11">Monomer.</text>
</comment>
<evidence type="ECO:0000313" key="15">
    <source>
        <dbReference type="EMBL" id="TBL73350.1"/>
    </source>
</evidence>
<dbReference type="GO" id="GO:0005524">
    <property type="term" value="F:ATP binding"/>
    <property type="evidence" value="ECO:0007669"/>
    <property type="project" value="UniProtKB-UniRule"/>
</dbReference>
<dbReference type="SUPFAM" id="SSF55190">
    <property type="entry name" value="Arginyl-tRNA synthetase (ArgRS), N-terminal 'additional' domain"/>
    <property type="match status" value="1"/>
</dbReference>
<keyword evidence="4 11" id="KW-0963">Cytoplasm</keyword>
<dbReference type="InterPro" id="IPR005148">
    <property type="entry name" value="Arg-tRNA-synth_N"/>
</dbReference>
<sequence>MDYKILLADQLAAHVEGIGRDQLADLIEYPPNPQMGDLSLPCFKLSKQLRKAPQAIAEEIKTKWQPQGAFASVDAVAGYVNVFLNKAAFAESVISEVLSKKDRYGSQNIGNGRNIVIDFSSPNIAKTFHIGHLRSTMIGNAIYNIFQYEGYNCIGINHLGDWGTQFGKLIVAYKNWGSEAAVEAEGIDELQRIYVKLHDEAETRPELEDEARAWFVKLEQGDEEALKLWKWFVEISLKEFQKMYELLGVRFDSYAGESFYNDKMAPVLDELKQKNLLQEDDGALLVRLEDYNMPPALMVKKDGGTLYHTRDVTAAIYRHNTYDFEKAIYVTDAGQSLHFQQWFKVIELMGYDWAKNLQHVPFGKVSLEGAKLSTRKGNVIRLEELLTQAIDKTRDIIEQKNPNMENKEEVARKVGVGAIIFNDLSNNRVKDVVFSWEDALNFEGESGPYVQYTQARACSILRKANGSDSNELPAHTGTLNPAKLENAEAVAVLKEIYLFAERVEQAMNKLEPSIVSRYLVDLAQSFNRFYHECPILNVEDPELRAARLALVKCTQITMVNGLRLIGLEAPEKI</sequence>
<protein>
    <recommendedName>
        <fullName evidence="11">Arginine--tRNA ligase</fullName>
        <ecNumber evidence="11">6.1.1.19</ecNumber>
    </recommendedName>
    <alternativeName>
        <fullName evidence="11">Arginyl-tRNA synthetase</fullName>
        <shortName evidence="11">ArgRS</shortName>
    </alternativeName>
</protein>
<dbReference type="InterPro" id="IPR001412">
    <property type="entry name" value="aa-tRNA-synth_I_CS"/>
</dbReference>
<dbReference type="SMART" id="SM00836">
    <property type="entry name" value="DALR_1"/>
    <property type="match status" value="1"/>
</dbReference>
<evidence type="ECO:0000256" key="3">
    <source>
        <dbReference type="ARBA" id="ARBA00011245"/>
    </source>
</evidence>
<feature type="domain" description="DALR anticodon binding" evidence="13">
    <location>
        <begin position="450"/>
        <end position="573"/>
    </location>
</feature>
<proteinExistence type="inferred from homology"/>
<dbReference type="InterPro" id="IPR009080">
    <property type="entry name" value="tRNAsynth_Ia_anticodon-bd"/>
</dbReference>
<evidence type="ECO:0000256" key="5">
    <source>
        <dbReference type="ARBA" id="ARBA00022598"/>
    </source>
</evidence>
<dbReference type="Pfam" id="PF00750">
    <property type="entry name" value="tRNA-synt_1d"/>
    <property type="match status" value="1"/>
</dbReference>
<dbReference type="Pfam" id="PF03485">
    <property type="entry name" value="Arg_tRNA_synt_N"/>
    <property type="match status" value="1"/>
</dbReference>
<keyword evidence="16" id="KW-1185">Reference proteome</keyword>
<dbReference type="CDD" id="cd07956">
    <property type="entry name" value="Anticodon_Ia_Arg"/>
    <property type="match status" value="1"/>
</dbReference>
<dbReference type="RefSeq" id="WP_131016605.1">
    <property type="nucleotide sequence ID" value="NZ_SIRE01000021.1"/>
</dbReference>
<evidence type="ECO:0000256" key="7">
    <source>
        <dbReference type="ARBA" id="ARBA00022840"/>
    </source>
</evidence>
<accession>A0A4Q9DKU5</accession>
<evidence type="ECO:0000259" key="14">
    <source>
        <dbReference type="SMART" id="SM01016"/>
    </source>
</evidence>
<comment type="subcellular location">
    <subcellularLocation>
        <location evidence="1 11">Cytoplasm</location>
    </subcellularLocation>
</comment>
<evidence type="ECO:0000259" key="13">
    <source>
        <dbReference type="SMART" id="SM00836"/>
    </source>
</evidence>
<dbReference type="PANTHER" id="PTHR11956:SF5">
    <property type="entry name" value="ARGININE--TRNA LIGASE, CYTOPLASMIC"/>
    <property type="match status" value="1"/>
</dbReference>
<dbReference type="AlphaFoldDB" id="A0A4Q9DKU5"/>
<comment type="catalytic activity">
    <reaction evidence="10 11">
        <text>tRNA(Arg) + L-arginine + ATP = L-arginyl-tRNA(Arg) + AMP + diphosphate</text>
        <dbReference type="Rhea" id="RHEA:20301"/>
        <dbReference type="Rhea" id="RHEA-COMP:9658"/>
        <dbReference type="Rhea" id="RHEA-COMP:9673"/>
        <dbReference type="ChEBI" id="CHEBI:30616"/>
        <dbReference type="ChEBI" id="CHEBI:32682"/>
        <dbReference type="ChEBI" id="CHEBI:33019"/>
        <dbReference type="ChEBI" id="CHEBI:78442"/>
        <dbReference type="ChEBI" id="CHEBI:78513"/>
        <dbReference type="ChEBI" id="CHEBI:456215"/>
        <dbReference type="EC" id="6.1.1.19"/>
    </reaction>
</comment>
<dbReference type="GO" id="GO:0006420">
    <property type="term" value="P:arginyl-tRNA aminoacylation"/>
    <property type="evidence" value="ECO:0007669"/>
    <property type="project" value="UniProtKB-UniRule"/>
</dbReference>
<evidence type="ECO:0000256" key="1">
    <source>
        <dbReference type="ARBA" id="ARBA00004496"/>
    </source>
</evidence>
<dbReference type="Gene3D" id="3.30.1360.70">
    <property type="entry name" value="Arginyl tRNA synthetase N-terminal domain"/>
    <property type="match status" value="1"/>
</dbReference>
<dbReference type="GO" id="GO:0005737">
    <property type="term" value="C:cytoplasm"/>
    <property type="evidence" value="ECO:0007669"/>
    <property type="project" value="UniProtKB-SubCell"/>
</dbReference>
<dbReference type="InterPro" id="IPR001278">
    <property type="entry name" value="Arg-tRNA-ligase"/>
</dbReference>
<keyword evidence="9 11" id="KW-0030">Aminoacyl-tRNA synthetase</keyword>
<dbReference type="FunFam" id="3.40.50.620:FF:000116">
    <property type="entry name" value="Arginine--tRNA ligase"/>
    <property type="match status" value="1"/>
</dbReference>
<evidence type="ECO:0000256" key="2">
    <source>
        <dbReference type="ARBA" id="ARBA00005594"/>
    </source>
</evidence>
<dbReference type="Pfam" id="PF05746">
    <property type="entry name" value="DALR_1"/>
    <property type="match status" value="1"/>
</dbReference>
<evidence type="ECO:0000256" key="6">
    <source>
        <dbReference type="ARBA" id="ARBA00022741"/>
    </source>
</evidence>
<feature type="domain" description="Arginyl tRNA synthetase N-terminal" evidence="14">
    <location>
        <begin position="1"/>
        <end position="84"/>
    </location>
</feature>
<dbReference type="InterPro" id="IPR035684">
    <property type="entry name" value="ArgRS_core"/>
</dbReference>
<dbReference type="CDD" id="cd00671">
    <property type="entry name" value="ArgRS_core"/>
    <property type="match status" value="1"/>
</dbReference>
<dbReference type="SMART" id="SM01016">
    <property type="entry name" value="Arg_tRNA_synt_N"/>
    <property type="match status" value="1"/>
</dbReference>
<dbReference type="InterPro" id="IPR008909">
    <property type="entry name" value="DALR_anticod-bd"/>
</dbReference>
<name>A0A4Q9DKU5_9BACL</name>
<dbReference type="OrthoDB" id="9805987at2"/>
<comment type="caution">
    <text evidence="15">The sequence shown here is derived from an EMBL/GenBank/DDBJ whole genome shotgun (WGS) entry which is preliminary data.</text>
</comment>
<comment type="similarity">
    <text evidence="2 11 12">Belongs to the class-I aminoacyl-tRNA synthetase family.</text>
</comment>
<dbReference type="InterPro" id="IPR036695">
    <property type="entry name" value="Arg-tRNA-synth_N_sf"/>
</dbReference>
<dbReference type="InterPro" id="IPR014729">
    <property type="entry name" value="Rossmann-like_a/b/a_fold"/>
</dbReference>
<dbReference type="FunFam" id="1.10.730.10:FF:000006">
    <property type="entry name" value="Arginyl-tRNA synthetase 2, mitochondrial"/>
    <property type="match status" value="1"/>
</dbReference>
<evidence type="ECO:0000256" key="11">
    <source>
        <dbReference type="HAMAP-Rule" id="MF_00123"/>
    </source>
</evidence>
<evidence type="ECO:0000256" key="9">
    <source>
        <dbReference type="ARBA" id="ARBA00023146"/>
    </source>
</evidence>
<keyword evidence="8 11" id="KW-0648">Protein biosynthesis</keyword>
<dbReference type="Proteomes" id="UP000293142">
    <property type="component" value="Unassembled WGS sequence"/>
</dbReference>
<evidence type="ECO:0000256" key="8">
    <source>
        <dbReference type="ARBA" id="ARBA00022917"/>
    </source>
</evidence>
<dbReference type="GO" id="GO:0004814">
    <property type="term" value="F:arginine-tRNA ligase activity"/>
    <property type="evidence" value="ECO:0007669"/>
    <property type="project" value="UniProtKB-UniRule"/>
</dbReference>
<dbReference type="EC" id="6.1.1.19" evidence="11"/>
<dbReference type="HAMAP" id="MF_00123">
    <property type="entry name" value="Arg_tRNA_synth"/>
    <property type="match status" value="1"/>
</dbReference>
<dbReference type="PRINTS" id="PR01038">
    <property type="entry name" value="TRNASYNTHARG"/>
</dbReference>
<gene>
    <name evidence="11" type="primary">argS</name>
    <name evidence="15" type="ORF">EYB31_27115</name>
</gene>
<keyword evidence="7 11" id="KW-0067">ATP-binding</keyword>
<evidence type="ECO:0000256" key="4">
    <source>
        <dbReference type="ARBA" id="ARBA00022490"/>
    </source>
</evidence>
<dbReference type="EMBL" id="SIRE01000021">
    <property type="protein sequence ID" value="TBL73350.1"/>
    <property type="molecule type" value="Genomic_DNA"/>
</dbReference>
<dbReference type="Gene3D" id="3.40.50.620">
    <property type="entry name" value="HUPs"/>
    <property type="match status" value="1"/>
</dbReference>
<keyword evidence="6 11" id="KW-0547">Nucleotide-binding</keyword>
<dbReference type="SUPFAM" id="SSF47323">
    <property type="entry name" value="Anticodon-binding domain of a subclass of class I aminoacyl-tRNA synthetases"/>
    <property type="match status" value="1"/>
</dbReference>
<dbReference type="PANTHER" id="PTHR11956">
    <property type="entry name" value="ARGINYL-TRNA SYNTHETASE"/>
    <property type="match status" value="1"/>
</dbReference>
<evidence type="ECO:0000256" key="12">
    <source>
        <dbReference type="RuleBase" id="RU363038"/>
    </source>
</evidence>
<organism evidence="15 16">
    <name type="scientific">Paenibacillus thalictri</name>
    <dbReference type="NCBI Taxonomy" id="2527873"/>
    <lineage>
        <taxon>Bacteria</taxon>
        <taxon>Bacillati</taxon>
        <taxon>Bacillota</taxon>
        <taxon>Bacilli</taxon>
        <taxon>Bacillales</taxon>
        <taxon>Paenibacillaceae</taxon>
        <taxon>Paenibacillus</taxon>
    </lineage>
</organism>
<keyword evidence="5 11" id="KW-0436">Ligase</keyword>
<dbReference type="SUPFAM" id="SSF52374">
    <property type="entry name" value="Nucleotidylyl transferase"/>
    <property type="match status" value="1"/>
</dbReference>
<feature type="short sequence motif" description="'HIGH' region" evidence="11">
    <location>
        <begin position="122"/>
        <end position="132"/>
    </location>
</feature>
<evidence type="ECO:0000313" key="16">
    <source>
        <dbReference type="Proteomes" id="UP000293142"/>
    </source>
</evidence>
<reference evidence="15 16" key="1">
    <citation type="submission" date="2019-02" db="EMBL/GenBank/DDBJ databases">
        <title>Paenibacillus sp. nov., isolated from surface-sterilized tissue of Thalictrum simplex L.</title>
        <authorList>
            <person name="Tuo L."/>
        </authorList>
    </citation>
    <scope>NUCLEOTIDE SEQUENCE [LARGE SCALE GENOMIC DNA]</scope>
    <source>
        <strain evidence="15 16">N2SHLJ1</strain>
    </source>
</reference>
<dbReference type="PROSITE" id="PS00178">
    <property type="entry name" value="AA_TRNA_LIGASE_I"/>
    <property type="match status" value="1"/>
</dbReference>
<evidence type="ECO:0000256" key="10">
    <source>
        <dbReference type="ARBA" id="ARBA00049339"/>
    </source>
</evidence>
<dbReference type="NCBIfam" id="TIGR00456">
    <property type="entry name" value="argS"/>
    <property type="match status" value="1"/>
</dbReference>